<dbReference type="InterPro" id="IPR005467">
    <property type="entry name" value="His_kinase_dom"/>
</dbReference>
<keyword evidence="20" id="KW-1185">Reference proteome</keyword>
<dbReference type="Gene3D" id="3.30.565.10">
    <property type="entry name" value="Histidine kinase-like ATPase, C-terminal domain"/>
    <property type="match status" value="1"/>
</dbReference>
<dbReference type="Pfam" id="PF00512">
    <property type="entry name" value="HisKA"/>
    <property type="match status" value="1"/>
</dbReference>
<organism evidence="19 20">
    <name type="scientific">Zhongshania arctica</name>
    <dbReference type="NCBI Taxonomy" id="3238302"/>
    <lineage>
        <taxon>Bacteria</taxon>
        <taxon>Pseudomonadati</taxon>
        <taxon>Pseudomonadota</taxon>
        <taxon>Gammaproteobacteria</taxon>
        <taxon>Cellvibrionales</taxon>
        <taxon>Spongiibacteraceae</taxon>
        <taxon>Zhongshania</taxon>
    </lineage>
</organism>
<dbReference type="InterPro" id="IPR036641">
    <property type="entry name" value="HPT_dom_sf"/>
</dbReference>
<dbReference type="Pfam" id="PF00989">
    <property type="entry name" value="PAS"/>
    <property type="match status" value="1"/>
</dbReference>
<dbReference type="InterPro" id="IPR004358">
    <property type="entry name" value="Sig_transdc_His_kin-like_C"/>
</dbReference>
<dbReference type="SMART" id="SM00448">
    <property type="entry name" value="REC"/>
    <property type="match status" value="1"/>
</dbReference>
<dbReference type="PRINTS" id="PR00344">
    <property type="entry name" value="BCTRLSENSOR"/>
</dbReference>
<dbReference type="Gene3D" id="3.30.450.20">
    <property type="entry name" value="PAS domain"/>
    <property type="match status" value="1"/>
</dbReference>
<evidence type="ECO:0000256" key="4">
    <source>
        <dbReference type="ARBA" id="ARBA00022475"/>
    </source>
</evidence>
<dbReference type="PROSITE" id="PS50113">
    <property type="entry name" value="PAC"/>
    <property type="match status" value="1"/>
</dbReference>
<keyword evidence="8 19" id="KW-0067">ATP-binding</keyword>
<comment type="catalytic activity">
    <reaction evidence="1">
        <text>ATP + protein L-histidine = ADP + protein N-phospho-L-histidine.</text>
        <dbReference type="EC" id="2.7.13.3"/>
    </reaction>
</comment>
<feature type="domain" description="Response regulatory" evidence="15">
    <location>
        <begin position="637"/>
        <end position="754"/>
    </location>
</feature>
<evidence type="ECO:0000259" key="15">
    <source>
        <dbReference type="PROSITE" id="PS50110"/>
    </source>
</evidence>
<dbReference type="InterPro" id="IPR011006">
    <property type="entry name" value="CheY-like_superfamily"/>
</dbReference>
<dbReference type="InterPro" id="IPR008207">
    <property type="entry name" value="Sig_transdc_His_kin_Hpt_dom"/>
</dbReference>
<evidence type="ECO:0000256" key="1">
    <source>
        <dbReference type="ARBA" id="ARBA00000085"/>
    </source>
</evidence>
<dbReference type="RefSeq" id="WP_368376863.1">
    <property type="nucleotide sequence ID" value="NZ_JBFRYB010000001.1"/>
</dbReference>
<dbReference type="CDD" id="cd00130">
    <property type="entry name" value="PAS"/>
    <property type="match status" value="1"/>
</dbReference>
<dbReference type="InterPro" id="IPR003594">
    <property type="entry name" value="HATPase_dom"/>
</dbReference>
<dbReference type="InterPro" id="IPR036890">
    <property type="entry name" value="HATPase_C_sf"/>
</dbReference>
<dbReference type="CDD" id="cd16922">
    <property type="entry name" value="HATPase_EvgS-ArcB-TorS-like"/>
    <property type="match status" value="1"/>
</dbReference>
<evidence type="ECO:0000256" key="7">
    <source>
        <dbReference type="ARBA" id="ARBA00022741"/>
    </source>
</evidence>
<comment type="caution">
    <text evidence="19">The sequence shown here is derived from an EMBL/GenBank/DDBJ whole genome shotgun (WGS) entry which is preliminary data.</text>
</comment>
<evidence type="ECO:0000259" key="18">
    <source>
        <dbReference type="PROSITE" id="PS50894"/>
    </source>
</evidence>
<keyword evidence="5 13" id="KW-0597">Phosphoprotein</keyword>
<name>A0ABV3U0P0_9GAMM</name>
<dbReference type="PROSITE" id="PS50109">
    <property type="entry name" value="HIS_KIN"/>
    <property type="match status" value="1"/>
</dbReference>
<dbReference type="EC" id="2.7.13.3" evidence="3"/>
<dbReference type="SMART" id="SM00387">
    <property type="entry name" value="HATPase_c"/>
    <property type="match status" value="1"/>
</dbReference>
<dbReference type="InterPro" id="IPR013767">
    <property type="entry name" value="PAS_fold"/>
</dbReference>
<dbReference type="Gene3D" id="3.40.50.2300">
    <property type="match status" value="1"/>
</dbReference>
<evidence type="ECO:0000256" key="8">
    <source>
        <dbReference type="ARBA" id="ARBA00022840"/>
    </source>
</evidence>
<keyword evidence="7" id="KW-0547">Nucleotide-binding</keyword>
<dbReference type="Pfam" id="PF00072">
    <property type="entry name" value="Response_reg"/>
    <property type="match status" value="1"/>
</dbReference>
<evidence type="ECO:0000256" key="3">
    <source>
        <dbReference type="ARBA" id="ARBA00012438"/>
    </source>
</evidence>
<gene>
    <name evidence="19" type="ORF">AB4875_14955</name>
</gene>
<evidence type="ECO:0000256" key="11">
    <source>
        <dbReference type="ARBA" id="ARBA00023136"/>
    </source>
</evidence>
<protein>
    <recommendedName>
        <fullName evidence="3">histidine kinase</fullName>
        <ecNumber evidence="3">2.7.13.3</ecNumber>
    </recommendedName>
</protein>
<dbReference type="SUPFAM" id="SSF52172">
    <property type="entry name" value="CheY-like"/>
    <property type="match status" value="1"/>
</dbReference>
<dbReference type="Gene3D" id="1.20.120.160">
    <property type="entry name" value="HPT domain"/>
    <property type="match status" value="1"/>
</dbReference>
<dbReference type="EMBL" id="JBFRYB010000001">
    <property type="protein sequence ID" value="MEX1666793.1"/>
    <property type="molecule type" value="Genomic_DNA"/>
</dbReference>
<comment type="subcellular location">
    <subcellularLocation>
        <location evidence="2">Cell membrane</location>
        <topology evidence="2">Multi-pass membrane protein</topology>
    </subcellularLocation>
</comment>
<feature type="modified residue" description="4-aspartylphosphate" evidence="13">
    <location>
        <position position="686"/>
    </location>
</feature>
<dbReference type="CDD" id="cd17546">
    <property type="entry name" value="REC_hyHK_CKI1_RcsC-like"/>
    <property type="match status" value="1"/>
</dbReference>
<feature type="modified residue" description="Phosphohistidine" evidence="12">
    <location>
        <position position="831"/>
    </location>
</feature>
<evidence type="ECO:0000256" key="6">
    <source>
        <dbReference type="ARBA" id="ARBA00022692"/>
    </source>
</evidence>
<dbReference type="InterPro" id="IPR001789">
    <property type="entry name" value="Sig_transdc_resp-reg_receiver"/>
</dbReference>
<dbReference type="SUPFAM" id="SSF55874">
    <property type="entry name" value="ATPase domain of HSP90 chaperone/DNA topoisomerase II/histidine kinase"/>
    <property type="match status" value="1"/>
</dbReference>
<evidence type="ECO:0000256" key="9">
    <source>
        <dbReference type="ARBA" id="ARBA00022989"/>
    </source>
</evidence>
<dbReference type="SMART" id="SM00073">
    <property type="entry name" value="HPT"/>
    <property type="match status" value="1"/>
</dbReference>
<feature type="domain" description="PAS" evidence="16">
    <location>
        <begin position="125"/>
        <end position="173"/>
    </location>
</feature>
<dbReference type="SMART" id="SM00091">
    <property type="entry name" value="PAS"/>
    <property type="match status" value="1"/>
</dbReference>
<feature type="domain" description="PAC" evidence="17">
    <location>
        <begin position="196"/>
        <end position="247"/>
    </location>
</feature>
<accession>A0ABV3U0P0</accession>
<evidence type="ECO:0000256" key="2">
    <source>
        <dbReference type="ARBA" id="ARBA00004651"/>
    </source>
</evidence>
<dbReference type="CDD" id="cd00082">
    <property type="entry name" value="HisKA"/>
    <property type="match status" value="1"/>
</dbReference>
<dbReference type="InterPro" id="IPR036097">
    <property type="entry name" value="HisK_dim/P_sf"/>
</dbReference>
<keyword evidence="6" id="KW-0812">Transmembrane</keyword>
<evidence type="ECO:0000259" key="16">
    <source>
        <dbReference type="PROSITE" id="PS50112"/>
    </source>
</evidence>
<dbReference type="InterPro" id="IPR035965">
    <property type="entry name" value="PAS-like_dom_sf"/>
</dbReference>
<evidence type="ECO:0000256" key="10">
    <source>
        <dbReference type="ARBA" id="ARBA00023012"/>
    </source>
</evidence>
<dbReference type="PANTHER" id="PTHR45339:SF1">
    <property type="entry name" value="HYBRID SIGNAL TRANSDUCTION HISTIDINE KINASE J"/>
    <property type="match status" value="1"/>
</dbReference>
<proteinExistence type="predicted"/>
<dbReference type="NCBIfam" id="TIGR00229">
    <property type="entry name" value="sensory_box"/>
    <property type="match status" value="1"/>
</dbReference>
<feature type="domain" description="Histidine kinase" evidence="14">
    <location>
        <begin position="265"/>
        <end position="488"/>
    </location>
</feature>
<dbReference type="InterPro" id="IPR003661">
    <property type="entry name" value="HisK_dim/P_dom"/>
</dbReference>
<keyword evidence="9" id="KW-1133">Transmembrane helix</keyword>
<dbReference type="Proteomes" id="UP001557484">
    <property type="component" value="Unassembled WGS sequence"/>
</dbReference>
<evidence type="ECO:0000256" key="13">
    <source>
        <dbReference type="PROSITE-ProRule" id="PRU00169"/>
    </source>
</evidence>
<evidence type="ECO:0000259" key="17">
    <source>
        <dbReference type="PROSITE" id="PS50113"/>
    </source>
</evidence>
<evidence type="ECO:0000313" key="19">
    <source>
        <dbReference type="EMBL" id="MEX1666793.1"/>
    </source>
</evidence>
<dbReference type="SUPFAM" id="SSF47226">
    <property type="entry name" value="Histidine-containing phosphotransfer domain, HPT domain"/>
    <property type="match status" value="1"/>
</dbReference>
<dbReference type="Pfam" id="PF02518">
    <property type="entry name" value="HATPase_c"/>
    <property type="match status" value="1"/>
</dbReference>
<dbReference type="PROSITE" id="PS50110">
    <property type="entry name" value="RESPONSE_REGULATORY"/>
    <property type="match status" value="1"/>
</dbReference>
<keyword evidence="11" id="KW-0472">Membrane</keyword>
<sequence length="891" mass="96987">MSEGELNGFAGLQVCAGFVMNLSGNILDIEMPAQNTLSSLAALETGDDIDSIFPGLLALIVRESDLVEGSSVSFPARLDDKELIFNVRHYSGDALAYKLLIYPDDIGLRHIYKREKRFEFLSHSLYESSLDAIITIDGNSIILEFSRSAEILFGYPRDEVIGQNVADIVIPKDLRQAHHDGMVRFHVSGTGPVINTRVEVDAARRDGSLFPCELTIAPTVPHEGEIFFTATIRDISERRSKEEALEKARRIAEASNKSKSSFLAHMSHEIRSPLNAIIGCIDLLLDSAENNEQRTLMQTSLSAGQGLLGIIEDILDFSKIEAGQLNVSVSRFNLLELCEQVVEVIAIRAASKDIDISVCFDPTIPAEIATDQGFIRRILTNLLDNAVKFTDAGGVSLKVTCHHIETENHHADLLFEVADTGIGIPKDRQNELFKEFSQVDSSDSTQYGGTGLGLAICRKLAENLNGHISIESDSGQGCLARVIIPVDVSSTMSPSLSMAKSDSRSIFLCSRNERLQATVEDQASYLGLSCGNVSDLEAIPSILGDDILLIIDLASVGSLQSCLNTLADFGVASRQTILYGRNLSAADTLLVGQAGYQSLLSRPFRPSAFVNRLMYPDQHAKLLSPVSSSEINVSNPKILLAEDNEANQLVAKTMLNRAGYQLDIVNNGEAAVLAVKGGTYSLVLMDLRMPVLDGLQATKIIRELDSGVASIPIVAMTANAFDSDKTRCRDAGMNDFLAKPVNRDELLTCMNRWLGDNTGQPLVHKSSGLDELSMTVSLDGDVVNQLLKDTSEEAVKMIMQMVIDELNKFNHEIRQIDFKDIDYPKLHDLAHACRGSCSYCGVTVMQQFCLRLEIAAGVKDDAQLKDLLASAGGVIESGVKALKDFIAALQG</sequence>
<dbReference type="PROSITE" id="PS50894">
    <property type="entry name" value="HPT"/>
    <property type="match status" value="1"/>
</dbReference>
<dbReference type="InterPro" id="IPR000014">
    <property type="entry name" value="PAS"/>
</dbReference>
<feature type="domain" description="HPt" evidence="18">
    <location>
        <begin position="787"/>
        <end position="891"/>
    </location>
</feature>
<dbReference type="PANTHER" id="PTHR45339">
    <property type="entry name" value="HYBRID SIGNAL TRANSDUCTION HISTIDINE KINASE J"/>
    <property type="match status" value="1"/>
</dbReference>
<dbReference type="PROSITE" id="PS50112">
    <property type="entry name" value="PAS"/>
    <property type="match status" value="1"/>
</dbReference>
<reference evidence="19 20" key="1">
    <citation type="journal article" date="2011" name="Int. J. Syst. Evol. Microbiol.">
        <title>Zhongshania antarctica gen. nov., sp. nov. and Zhongshania guokunii sp. nov., gammaproteobacteria respectively isolated from coastal attached (fast) ice and surface seawater of the Antarctic.</title>
        <authorList>
            <person name="Li H.J."/>
            <person name="Zhang X.Y."/>
            <person name="Chen C.X."/>
            <person name="Zhang Y.J."/>
            <person name="Gao Z.M."/>
            <person name="Yu Y."/>
            <person name="Chen X.L."/>
            <person name="Chen B."/>
            <person name="Zhang Y.Z."/>
        </authorList>
    </citation>
    <scope>NUCLEOTIDE SEQUENCE [LARGE SCALE GENOMIC DNA]</scope>
    <source>
        <strain evidence="19 20">R06B22</strain>
    </source>
</reference>
<keyword evidence="10" id="KW-0902">Two-component regulatory system</keyword>
<evidence type="ECO:0000259" key="14">
    <source>
        <dbReference type="PROSITE" id="PS50109"/>
    </source>
</evidence>
<dbReference type="GO" id="GO:0005524">
    <property type="term" value="F:ATP binding"/>
    <property type="evidence" value="ECO:0007669"/>
    <property type="project" value="UniProtKB-KW"/>
</dbReference>
<dbReference type="InterPro" id="IPR000700">
    <property type="entry name" value="PAS-assoc_C"/>
</dbReference>
<dbReference type="SUPFAM" id="SSF47384">
    <property type="entry name" value="Homodimeric domain of signal transducing histidine kinase"/>
    <property type="match status" value="1"/>
</dbReference>
<evidence type="ECO:0000313" key="20">
    <source>
        <dbReference type="Proteomes" id="UP001557484"/>
    </source>
</evidence>
<evidence type="ECO:0000256" key="12">
    <source>
        <dbReference type="PROSITE-ProRule" id="PRU00110"/>
    </source>
</evidence>
<evidence type="ECO:0000256" key="5">
    <source>
        <dbReference type="ARBA" id="ARBA00022553"/>
    </source>
</evidence>
<dbReference type="SUPFAM" id="SSF55785">
    <property type="entry name" value="PYP-like sensor domain (PAS domain)"/>
    <property type="match status" value="1"/>
</dbReference>
<dbReference type="Gene3D" id="1.10.287.130">
    <property type="match status" value="1"/>
</dbReference>
<dbReference type="SMART" id="SM00388">
    <property type="entry name" value="HisKA"/>
    <property type="match status" value="1"/>
</dbReference>
<keyword evidence="4" id="KW-1003">Cell membrane</keyword>